<feature type="region of interest" description="Disordered" evidence="1">
    <location>
        <begin position="242"/>
        <end position="263"/>
    </location>
</feature>
<feature type="domain" description="EF-hand" evidence="2">
    <location>
        <begin position="833"/>
        <end position="868"/>
    </location>
</feature>
<dbReference type="AlphaFoldDB" id="A0A0S4KIK0"/>
<feature type="region of interest" description="Disordered" evidence="1">
    <location>
        <begin position="192"/>
        <end position="222"/>
    </location>
</feature>
<feature type="compositionally biased region" description="Low complexity" evidence="1">
    <location>
        <begin position="16"/>
        <end position="48"/>
    </location>
</feature>
<accession>A0A0S4KIK0</accession>
<sequence>MVGGSQQRQRGASMRQQVQQLSQQYPGQQQLSARARSSSSMKRAVSAESADDAESVAFFEDNGSMVSSVAPGGNWFLKGTESSLGNPTPAGSSAGSPKVQQAAAAGSNSTAQRIISRRGSMSIRPRSVTTVVTSDDDAPVDSLEALDRRLAKIAQSAERKQVKGGAFLGSAASNNLSFTNRSIQFALDDDDEDNIDVDADGSALDANSNSSPPPPSSLHQNDNVVRSAAGDKKTIVSNTLRQRGGSMKGLRKSPSTLVKSSTSPSVAPTAAVVVEEDDSGSVDVNGAEAAAAAAGAVDGPPKARRHTLAKTPSTGNAAALTLLPPQDLLASEEGLQFPQLKAASGGSVGDRAVIPLVTSKNLTPTGGAAATAKPQHILTAPATPQRHQRTDSSHIVLEHLKEQEHTNIFVQHKALMLGSPHLPSSLAPYAEVQQRRGGSVESKPSSKEDSLPAKPAAPPQRRASSAHSAVCSQKSQRNIDLPRKRAQSAGNDLLDRTQTAEVYAQELALAQRFTATVRQFNTKQQRELLELDERLQTALLNKTVGRRAGRNQFNAVDATLSGNGPAPRNFQQTAELLRQVADAAVRGGPSTAPTAHTENQHRRMPSAGSSRRVTTRTYESLKLQQVTTVTTAGDAHMPTMVTRRNSLSSAKPAALTTVPAVQPLATNFLNARNNDDTHTTATTTMRSTISTTLEDVVRRIAATMDVIPPNSQELRTLFVSRNSSEHVKAVTPQIFFRSGVRLSASQVEEFLRLVKAQQRGHTLQDAHVAELALGILSPRNASIARRTAALPSQAQEQKGGSGDYNGGKAVSVKHSSEQRFARAQDGLPRGHRCRTDVLRSLFDLLDIEGKGCITRSELTPLLHLVITECGDSDNEGATSHLLRASASHKAATNSAFSPLKGNSASPTSSGRQGKNNLHAHMEPSKQQLQHGRFHCEDAATFVKYCRLAAFAVIPILERSELDVWEFPHVGMLVSAELRRGTASRKEIPSSPHVERRTLEPLLAALCD</sequence>
<evidence type="ECO:0000259" key="2">
    <source>
        <dbReference type="PROSITE" id="PS50222"/>
    </source>
</evidence>
<feature type="compositionally biased region" description="Low complexity" evidence="1">
    <location>
        <begin position="113"/>
        <end position="122"/>
    </location>
</feature>
<feature type="compositionally biased region" description="Polar residues" evidence="1">
    <location>
        <begin position="80"/>
        <end position="99"/>
    </location>
</feature>
<organism evidence="3 4">
    <name type="scientific">Bodo saltans</name>
    <name type="common">Flagellated protozoan</name>
    <dbReference type="NCBI Taxonomy" id="75058"/>
    <lineage>
        <taxon>Eukaryota</taxon>
        <taxon>Discoba</taxon>
        <taxon>Euglenozoa</taxon>
        <taxon>Kinetoplastea</taxon>
        <taxon>Metakinetoplastina</taxon>
        <taxon>Eubodonida</taxon>
        <taxon>Bodonidae</taxon>
        <taxon>Bodo</taxon>
    </lineage>
</organism>
<evidence type="ECO:0000256" key="1">
    <source>
        <dbReference type="SAM" id="MobiDB-lite"/>
    </source>
</evidence>
<dbReference type="EMBL" id="CYKH01000869">
    <property type="protein sequence ID" value="CUI14266.1"/>
    <property type="molecule type" value="Genomic_DNA"/>
</dbReference>
<feature type="compositionally biased region" description="Low complexity" evidence="1">
    <location>
        <begin position="459"/>
        <end position="469"/>
    </location>
</feature>
<evidence type="ECO:0000313" key="3">
    <source>
        <dbReference type="EMBL" id="CUI14266.1"/>
    </source>
</evidence>
<proteinExistence type="predicted"/>
<gene>
    <name evidence="3" type="ORF">BSAL_81255</name>
</gene>
<protein>
    <recommendedName>
        <fullName evidence="2">EF-hand domain-containing protein</fullName>
    </recommendedName>
</protein>
<dbReference type="PROSITE" id="PS50222">
    <property type="entry name" value="EF_HAND_2"/>
    <property type="match status" value="1"/>
</dbReference>
<name>A0A0S4KIK0_BODSA</name>
<feature type="compositionally biased region" description="Polar residues" evidence="1">
    <location>
        <begin position="1"/>
        <end position="10"/>
    </location>
</feature>
<dbReference type="InterPro" id="IPR002048">
    <property type="entry name" value="EF_hand_dom"/>
</dbReference>
<feature type="region of interest" description="Disordered" evidence="1">
    <location>
        <begin position="1"/>
        <end position="52"/>
    </location>
</feature>
<feature type="region of interest" description="Disordered" evidence="1">
    <location>
        <begin position="430"/>
        <end position="492"/>
    </location>
</feature>
<dbReference type="Proteomes" id="UP000051952">
    <property type="component" value="Unassembled WGS sequence"/>
</dbReference>
<evidence type="ECO:0000313" key="4">
    <source>
        <dbReference type="Proteomes" id="UP000051952"/>
    </source>
</evidence>
<dbReference type="GO" id="GO:0005509">
    <property type="term" value="F:calcium ion binding"/>
    <property type="evidence" value="ECO:0007669"/>
    <property type="project" value="InterPro"/>
</dbReference>
<dbReference type="VEuPathDB" id="TriTrypDB:BSAL_81255"/>
<reference evidence="4" key="1">
    <citation type="submission" date="2015-09" db="EMBL/GenBank/DDBJ databases">
        <authorList>
            <consortium name="Pathogen Informatics"/>
        </authorList>
    </citation>
    <scope>NUCLEOTIDE SEQUENCE [LARGE SCALE GENOMIC DNA]</scope>
    <source>
        <strain evidence="4">Lake Konstanz</strain>
    </source>
</reference>
<feature type="compositionally biased region" description="Polar residues" evidence="1">
    <location>
        <begin position="892"/>
        <end position="915"/>
    </location>
</feature>
<feature type="region of interest" description="Disordered" evidence="1">
    <location>
        <begin position="80"/>
        <end position="122"/>
    </location>
</feature>
<feature type="region of interest" description="Disordered" evidence="1">
    <location>
        <begin position="586"/>
        <end position="613"/>
    </location>
</feature>
<feature type="region of interest" description="Disordered" evidence="1">
    <location>
        <begin position="892"/>
        <end position="917"/>
    </location>
</feature>
<feature type="region of interest" description="Disordered" evidence="1">
    <location>
        <begin position="787"/>
        <end position="829"/>
    </location>
</feature>
<keyword evidence="4" id="KW-1185">Reference proteome</keyword>